<keyword evidence="2" id="KW-1185">Reference proteome</keyword>
<protein>
    <submittedName>
        <fullName evidence="1">Uncharacterized protein</fullName>
    </submittedName>
</protein>
<dbReference type="OrthoDB" id="660013at2"/>
<accession>A0A6N8JKQ1</accession>
<dbReference type="PROSITE" id="PS51257">
    <property type="entry name" value="PROKAR_LIPOPROTEIN"/>
    <property type="match status" value="1"/>
</dbReference>
<dbReference type="RefSeq" id="WP_157303741.1">
    <property type="nucleotide sequence ID" value="NZ_BAAAZB010000028.1"/>
</dbReference>
<gene>
    <name evidence="1" type="ORF">GO495_30480</name>
</gene>
<comment type="caution">
    <text evidence="1">The sequence shown here is derived from an EMBL/GenBank/DDBJ whole genome shotgun (WGS) entry which is preliminary data.</text>
</comment>
<dbReference type="AlphaFoldDB" id="A0A6N8JKQ1"/>
<dbReference type="EMBL" id="WRXO01000014">
    <property type="protein sequence ID" value="MVT44956.1"/>
    <property type="molecule type" value="Genomic_DNA"/>
</dbReference>
<proteinExistence type="predicted"/>
<evidence type="ECO:0000313" key="2">
    <source>
        <dbReference type="Proteomes" id="UP000468388"/>
    </source>
</evidence>
<organism evidence="1 2">
    <name type="scientific">Chitinophaga oryziterrae</name>
    <dbReference type="NCBI Taxonomy" id="1031224"/>
    <lineage>
        <taxon>Bacteria</taxon>
        <taxon>Pseudomonadati</taxon>
        <taxon>Bacteroidota</taxon>
        <taxon>Chitinophagia</taxon>
        <taxon>Chitinophagales</taxon>
        <taxon>Chitinophagaceae</taxon>
        <taxon>Chitinophaga</taxon>
    </lineage>
</organism>
<sequence>MRQCFVLASLLCLISACSKDNKEPKRKFISLQLDGLVILAENPSAAITAGNLTDADPNNDFPVLKITGAGNSDETINFSLISESEPFKKGSYLSTQQGNGMSITFSDSAYTVLADNSNGYMSLNITEVQDSLIEGDFSGLLADTSGTIALKTVTHGSFRAIITKN</sequence>
<evidence type="ECO:0000313" key="1">
    <source>
        <dbReference type="EMBL" id="MVT44956.1"/>
    </source>
</evidence>
<dbReference type="Proteomes" id="UP000468388">
    <property type="component" value="Unassembled WGS sequence"/>
</dbReference>
<name>A0A6N8JKQ1_9BACT</name>
<reference evidence="1 2" key="1">
    <citation type="submission" date="2019-12" db="EMBL/GenBank/DDBJ databases">
        <title>The draft genomic sequence of strain Chitinophaga oryziterrae JCM 16595.</title>
        <authorList>
            <person name="Zhang X."/>
        </authorList>
    </citation>
    <scope>NUCLEOTIDE SEQUENCE [LARGE SCALE GENOMIC DNA]</scope>
    <source>
        <strain evidence="1 2">JCM 16595</strain>
    </source>
</reference>